<feature type="transmembrane region" description="Helical" evidence="11">
    <location>
        <begin position="211"/>
        <end position="227"/>
    </location>
</feature>
<keyword evidence="8 11" id="KW-0406">Ion transport</keyword>
<evidence type="ECO:0000256" key="8">
    <source>
        <dbReference type="ARBA" id="ARBA00023065"/>
    </source>
</evidence>
<evidence type="ECO:0000256" key="9">
    <source>
        <dbReference type="ARBA" id="ARBA00023136"/>
    </source>
</evidence>
<dbReference type="GO" id="GO:0005886">
    <property type="term" value="C:plasma membrane"/>
    <property type="evidence" value="ECO:0007669"/>
    <property type="project" value="UniProtKB-SubCell"/>
</dbReference>
<dbReference type="Gene3D" id="1.20.1530.10">
    <property type="entry name" value="Na+/H+ antiporter like domain"/>
    <property type="match status" value="1"/>
</dbReference>
<evidence type="ECO:0000256" key="3">
    <source>
        <dbReference type="ARBA" id="ARBA00022449"/>
    </source>
</evidence>
<feature type="transmembrane region" description="Helical" evidence="11">
    <location>
        <begin position="165"/>
        <end position="184"/>
    </location>
</feature>
<reference evidence="12 13" key="1">
    <citation type="submission" date="2020-02" db="EMBL/GenBank/DDBJ databases">
        <authorList>
            <person name="Li X.-J."/>
            <person name="Feng X.-M."/>
        </authorList>
    </citation>
    <scope>NUCLEOTIDE SEQUENCE [LARGE SCALE GENOMIC DNA]</scope>
    <source>
        <strain evidence="12 13">CGMCC 4.7225</strain>
    </source>
</reference>
<comment type="subcellular location">
    <subcellularLocation>
        <location evidence="1">Cell inner membrane</location>
        <topology evidence="1">Multi-pass membrane protein</topology>
    </subcellularLocation>
    <subcellularLocation>
        <location evidence="11">Cell membrane</location>
        <topology evidence="11">Multi-pass membrane protein</topology>
    </subcellularLocation>
</comment>
<sequence length="449" mass="47849">MASDRKLARFVGRPVAAFLRVEASGGILLLAAALIALFWANSAWAESYEAFWHTEFSVQFGTFELSEDLRHWVNDALMAIFFFVVGLEIKYEMAAGELRDPKAAAVPIFAAFGGMVVPAAIYFAFTMGTEGEAGWGIPMATDIAFALGVLAVLDKRIPSAARVFLLTLAIVDDIGAITVIAIFYTDELSVPWLGIAALAILVILALRRVQVWSAYVYVLLGIFVWLATYQSGVHATIAGVILGLLTPAKPLLDQEQARSYAKNSMPEQLGPDELRRYRFLLGESVSIAERLERSLHPWSSYVVLPIFALANAGIDLRGGVLGDALGSPVTLGVAAGLVIGKAVGVTLTSWIAVRFGWGRLPVGASWLTIVGLAMVAGIGFTVSLFITGLAFGDGTLLSNDAKVGVLGGSIIAAALGALFLVFAHKRQPVVIGPRPVESGNQRVESEDQA</sequence>
<feature type="transmembrane region" description="Helical" evidence="11">
    <location>
        <begin position="334"/>
        <end position="353"/>
    </location>
</feature>
<keyword evidence="5 11" id="KW-0812">Transmembrane</keyword>
<dbReference type="AlphaFoldDB" id="A0A6N9YLE0"/>
<keyword evidence="6 11" id="KW-1133">Transmembrane helix</keyword>
<feature type="transmembrane region" description="Helical" evidence="11">
    <location>
        <begin position="365"/>
        <end position="391"/>
    </location>
</feature>
<evidence type="ECO:0000313" key="13">
    <source>
        <dbReference type="Proteomes" id="UP000469185"/>
    </source>
</evidence>
<comment type="catalytic activity">
    <reaction evidence="11">
        <text>Na(+)(in) + 2 H(+)(out) = Na(+)(out) + 2 H(+)(in)</text>
        <dbReference type="Rhea" id="RHEA:29251"/>
        <dbReference type="ChEBI" id="CHEBI:15378"/>
        <dbReference type="ChEBI" id="CHEBI:29101"/>
    </reaction>
</comment>
<feature type="transmembrane region" description="Helical" evidence="11">
    <location>
        <begin position="103"/>
        <end position="123"/>
    </location>
</feature>
<protein>
    <recommendedName>
        <fullName evidence="11">Na(+)/H(+) antiporter NhaA</fullName>
    </recommendedName>
    <alternativeName>
        <fullName evidence="11">Sodium/proton antiporter NhaA</fullName>
    </alternativeName>
</protein>
<keyword evidence="9 11" id="KW-0472">Membrane</keyword>
<evidence type="ECO:0000313" key="12">
    <source>
        <dbReference type="EMBL" id="NED95813.1"/>
    </source>
</evidence>
<gene>
    <name evidence="11 12" type="primary">nhaA</name>
    <name evidence="12" type="ORF">G1H11_10860</name>
</gene>
<evidence type="ECO:0000256" key="7">
    <source>
        <dbReference type="ARBA" id="ARBA00023053"/>
    </source>
</evidence>
<evidence type="ECO:0000256" key="6">
    <source>
        <dbReference type="ARBA" id="ARBA00022989"/>
    </source>
</evidence>
<proteinExistence type="inferred from homology"/>
<dbReference type="NCBIfam" id="TIGR00773">
    <property type="entry name" value="NhaA"/>
    <property type="match status" value="1"/>
</dbReference>
<comment type="similarity">
    <text evidence="11">Belongs to the NhaA Na(+)/H(+) (TC 2.A.33) antiporter family.</text>
</comment>
<feature type="transmembrane region" description="Helical" evidence="11">
    <location>
        <begin position="403"/>
        <end position="423"/>
    </location>
</feature>
<dbReference type="GO" id="GO:0015385">
    <property type="term" value="F:sodium:proton antiporter activity"/>
    <property type="evidence" value="ECO:0007669"/>
    <property type="project" value="UniProtKB-UniRule"/>
</dbReference>
<keyword evidence="7 11" id="KW-0915">Sodium</keyword>
<keyword evidence="2 11" id="KW-0813">Transport</keyword>
<dbReference type="PANTHER" id="PTHR30341">
    <property type="entry name" value="SODIUM ION/PROTON ANTIPORTER NHAA-RELATED"/>
    <property type="match status" value="1"/>
</dbReference>
<dbReference type="HAMAP" id="MF_01844">
    <property type="entry name" value="NhaA"/>
    <property type="match status" value="1"/>
</dbReference>
<accession>A0A6N9YLE0</accession>
<dbReference type="InterPro" id="IPR004670">
    <property type="entry name" value="NhaA"/>
</dbReference>
<feature type="transmembrane region" description="Helical" evidence="11">
    <location>
        <begin position="69"/>
        <end position="91"/>
    </location>
</feature>
<dbReference type="Pfam" id="PF06965">
    <property type="entry name" value="Na_H_antiport_1"/>
    <property type="match status" value="1"/>
</dbReference>
<feature type="transmembrane region" description="Helical" evidence="11">
    <location>
        <begin position="135"/>
        <end position="153"/>
    </location>
</feature>
<comment type="caution">
    <text evidence="12">The sequence shown here is derived from an EMBL/GenBank/DDBJ whole genome shotgun (WGS) entry which is preliminary data.</text>
</comment>
<keyword evidence="10 11" id="KW-0739">Sodium transport</keyword>
<feature type="transmembrane region" description="Helical" evidence="11">
    <location>
        <begin position="190"/>
        <end position="206"/>
    </location>
</feature>
<dbReference type="EMBL" id="JAAGOB010000005">
    <property type="protein sequence ID" value="NED95813.1"/>
    <property type="molecule type" value="Genomic_DNA"/>
</dbReference>
<dbReference type="GO" id="GO:0006885">
    <property type="term" value="P:regulation of pH"/>
    <property type="evidence" value="ECO:0007669"/>
    <property type="project" value="UniProtKB-UniRule"/>
</dbReference>
<evidence type="ECO:0000256" key="4">
    <source>
        <dbReference type="ARBA" id="ARBA00022475"/>
    </source>
</evidence>
<evidence type="ECO:0000256" key="11">
    <source>
        <dbReference type="HAMAP-Rule" id="MF_01844"/>
    </source>
</evidence>
<name>A0A6N9YLE0_9ACTN</name>
<keyword evidence="4 11" id="KW-1003">Cell membrane</keyword>
<evidence type="ECO:0000256" key="1">
    <source>
        <dbReference type="ARBA" id="ARBA00004429"/>
    </source>
</evidence>
<dbReference type="Proteomes" id="UP000469185">
    <property type="component" value="Unassembled WGS sequence"/>
</dbReference>
<keyword evidence="3 11" id="KW-0050">Antiport</keyword>
<dbReference type="InterPro" id="IPR023171">
    <property type="entry name" value="Na/H_antiporter_dom_sf"/>
</dbReference>
<evidence type="ECO:0000256" key="5">
    <source>
        <dbReference type="ARBA" id="ARBA00022692"/>
    </source>
</evidence>
<comment type="function">
    <text evidence="11">Na(+)/H(+) antiporter that extrudes sodium in exchange for external protons.</text>
</comment>
<dbReference type="PANTHER" id="PTHR30341:SF0">
    <property type="entry name" value="NA(+)_H(+) ANTIPORTER NHAA"/>
    <property type="match status" value="1"/>
</dbReference>
<organism evidence="12 13">
    <name type="scientific">Phytoactinopolyspora alkaliphila</name>
    <dbReference type="NCBI Taxonomy" id="1783498"/>
    <lineage>
        <taxon>Bacteria</taxon>
        <taxon>Bacillati</taxon>
        <taxon>Actinomycetota</taxon>
        <taxon>Actinomycetes</taxon>
        <taxon>Jiangellales</taxon>
        <taxon>Jiangellaceae</taxon>
        <taxon>Phytoactinopolyspora</taxon>
    </lineage>
</organism>
<evidence type="ECO:0000256" key="2">
    <source>
        <dbReference type="ARBA" id="ARBA00022448"/>
    </source>
</evidence>
<evidence type="ECO:0000256" key="10">
    <source>
        <dbReference type="ARBA" id="ARBA00023201"/>
    </source>
</evidence>
<keyword evidence="13" id="KW-1185">Reference proteome</keyword>